<evidence type="ECO:0008006" key="3">
    <source>
        <dbReference type="Google" id="ProtNLM"/>
    </source>
</evidence>
<proteinExistence type="predicted"/>
<dbReference type="OrthoDB" id="291334at2"/>
<evidence type="ECO:0000313" key="2">
    <source>
        <dbReference type="Proteomes" id="UP000004162"/>
    </source>
</evidence>
<dbReference type="InterPro" id="IPR019268">
    <property type="entry name" value="DUF2278"/>
</dbReference>
<dbReference type="Proteomes" id="UP000004162">
    <property type="component" value="Unassembled WGS sequence"/>
</dbReference>
<dbReference type="AlphaFoldDB" id="Q0YUA3"/>
<evidence type="ECO:0000313" key="1">
    <source>
        <dbReference type="EMBL" id="EAT60151.1"/>
    </source>
</evidence>
<protein>
    <recommendedName>
        <fullName evidence="3">DUF2278 domain-containing protein</fullName>
    </recommendedName>
</protein>
<accession>Q0YUA3</accession>
<gene>
    <name evidence="1" type="ORF">CferDRAFT_2158</name>
</gene>
<dbReference type="RefSeq" id="WP_006365427.1">
    <property type="nucleotide sequence ID" value="NZ_AASE01000001.1"/>
</dbReference>
<name>Q0YUA3_9CHLB</name>
<keyword evidence="2" id="KW-1185">Reference proteome</keyword>
<organism evidence="1 2">
    <name type="scientific">Chlorobium ferrooxidans DSM 13031</name>
    <dbReference type="NCBI Taxonomy" id="377431"/>
    <lineage>
        <taxon>Bacteria</taxon>
        <taxon>Pseudomonadati</taxon>
        <taxon>Chlorobiota</taxon>
        <taxon>Chlorobiia</taxon>
        <taxon>Chlorobiales</taxon>
        <taxon>Chlorobiaceae</taxon>
        <taxon>Chlorobium/Pelodictyon group</taxon>
        <taxon>Chlorobium</taxon>
    </lineage>
</organism>
<comment type="caution">
    <text evidence="1">The sequence shown here is derived from an EMBL/GenBank/DDBJ whole genome shotgun (WGS) entry which is preliminary data.</text>
</comment>
<dbReference type="EMBL" id="AASE01000001">
    <property type="protein sequence ID" value="EAT60151.1"/>
    <property type="molecule type" value="Genomic_DNA"/>
</dbReference>
<sequence>MALFDGYGVLVGTLYKYYCDHPFSRRKYYHCNLKVQAGKRVFRCPVDLDSKRDAHGIQWRVIELLPQAFDSLLRLPDGWHPLDSEPGSGALDYYRTPELQPTCACISATHASGATEKKSPEPECSLCDAWKYGTGFAAFRDLEPLLIHARKLFIFGEPFRTGNGVHNIHQNQGDSPQSQWYAENGAWQDGAVVVLRRDHTLATFLCKFNTQSFFPFPSTAPESLAIQSHAL</sequence>
<reference evidence="1 2" key="2">
    <citation type="submission" date="2006-07" db="EMBL/GenBank/DDBJ databases">
        <title>Sequencing of the draft genome and assembly of Chlorobium ferroxidans DSM 13031.</title>
        <authorList>
            <consortium name="US DOE Joint Genome Institute (JGI-PGF)"/>
            <person name="Copeland A."/>
            <person name="Lucas S."/>
            <person name="Lapidus A."/>
            <person name="Barry K."/>
            <person name="Glavina del Rio T."/>
            <person name="Dalin E."/>
            <person name="Tice H."/>
            <person name="Bruce D."/>
            <person name="Pitluck S."/>
            <person name="Richardson P."/>
        </authorList>
    </citation>
    <scope>NUCLEOTIDE SEQUENCE [LARGE SCALE GENOMIC DNA]</scope>
    <source>
        <strain evidence="1 2">DSM 13031</strain>
    </source>
</reference>
<dbReference type="Pfam" id="PF10042">
    <property type="entry name" value="DUF2278"/>
    <property type="match status" value="1"/>
</dbReference>
<reference evidence="1 2" key="1">
    <citation type="submission" date="2006-07" db="EMBL/GenBank/DDBJ databases">
        <title>Annotation of the draft genome assembly of Chlorobium ferroxidans DSM 13031.</title>
        <authorList>
            <consortium name="US DOE Joint Genome Institute (JGI-ORNL)"/>
            <person name="Larimer F."/>
            <person name="Land M."/>
            <person name="Hauser L."/>
        </authorList>
    </citation>
    <scope>NUCLEOTIDE SEQUENCE [LARGE SCALE GENOMIC DNA]</scope>
    <source>
        <strain evidence="1 2">DSM 13031</strain>
    </source>
</reference>